<feature type="compositionally biased region" description="Basic and acidic residues" evidence="8">
    <location>
        <begin position="403"/>
        <end position="421"/>
    </location>
</feature>
<dbReference type="SMART" id="SM00208">
    <property type="entry name" value="TNFR"/>
    <property type="match status" value="1"/>
</dbReference>
<evidence type="ECO:0000259" key="11">
    <source>
        <dbReference type="SMART" id="SM00208"/>
    </source>
</evidence>
<proteinExistence type="inferred from homology"/>
<evidence type="ECO:0000256" key="7">
    <source>
        <dbReference type="SAM" id="Coils"/>
    </source>
</evidence>
<dbReference type="InterPro" id="IPR022333">
    <property type="entry name" value="TNFR_19-like"/>
</dbReference>
<dbReference type="GO" id="GO:0005886">
    <property type="term" value="C:plasma membrane"/>
    <property type="evidence" value="ECO:0007669"/>
    <property type="project" value="UniProtKB-SubCell"/>
</dbReference>
<name>A0AAE0RCK8_9TELE</name>
<comment type="caution">
    <text evidence="12">The sequence shown here is derived from an EMBL/GenBank/DDBJ whole genome shotgun (WGS) entry which is preliminary data.</text>
</comment>
<protein>
    <recommendedName>
        <fullName evidence="11">TNFR-Cys domain-containing protein</fullName>
    </recommendedName>
</protein>
<evidence type="ECO:0000313" key="13">
    <source>
        <dbReference type="Proteomes" id="UP001274896"/>
    </source>
</evidence>
<gene>
    <name evidence="12" type="ORF">QTP70_034570</name>
</gene>
<comment type="subcellular location">
    <subcellularLocation>
        <location evidence="1">Cell membrane</location>
        <topology evidence="1">Single-pass membrane protein</topology>
    </subcellularLocation>
</comment>
<evidence type="ECO:0000313" key="12">
    <source>
        <dbReference type="EMBL" id="KAK3549340.1"/>
    </source>
</evidence>
<feature type="chain" id="PRO_5042050970" description="TNFR-Cys domain-containing protein" evidence="10">
    <location>
        <begin position="28"/>
        <end position="421"/>
    </location>
</feature>
<dbReference type="CDD" id="cd13419">
    <property type="entry name" value="TNFRSF19L"/>
    <property type="match status" value="1"/>
</dbReference>
<comment type="similarity">
    <text evidence="2">Belongs to the RELT family.</text>
</comment>
<evidence type="ECO:0000256" key="9">
    <source>
        <dbReference type="SAM" id="Phobius"/>
    </source>
</evidence>
<sequence>MLKMKRNHLHCPTPVFFMLLWPWVVLAAPCQTGQACVCLHCPAGQEPSMACSEMEGPDAVVDCRRCPPGTFSDSSGPDQCIVHTQCRSLNRHLVMPGTSESDAVCGACLPGFNPALKTRSSSTQRSCMRTSLVRSRRNAGKSTRAAGAGLGGAGMGKANSTAVHAADEKPTEYAVFALVPVFCVMGLLGILICNLLKKKGYKCAAEKENVEGEAGTLQKESNPCPYVIEDQNEDTISALVRLITEKKENAAALEELLLEYEKKQTSASKRSSIKFPGFLQFRSLPRLCNHHHLHTINGLALHSGPGCSRCSQKKWPQVLLPLTTDTNKTSCASSIPSSPGEGRVLNVGRFQVAQILEGDPVSVVTTPAESSDTDSIDSINMEPAEELSLLGACSSANSHSSKSRQDEKFENFEEEKPGIAY</sequence>
<evidence type="ECO:0000256" key="4">
    <source>
        <dbReference type="ARBA" id="ARBA00022692"/>
    </source>
</evidence>
<reference evidence="12" key="1">
    <citation type="submission" date="2023-06" db="EMBL/GenBank/DDBJ databases">
        <title>Male Hemibagrus guttatus genome.</title>
        <authorList>
            <person name="Bian C."/>
        </authorList>
    </citation>
    <scope>NUCLEOTIDE SEQUENCE</scope>
    <source>
        <strain evidence="12">Male_cb2023</strain>
        <tissue evidence="12">Muscle</tissue>
    </source>
</reference>
<evidence type="ECO:0000256" key="6">
    <source>
        <dbReference type="ARBA" id="ARBA00023136"/>
    </source>
</evidence>
<dbReference type="GO" id="GO:0006915">
    <property type="term" value="P:apoptotic process"/>
    <property type="evidence" value="ECO:0007669"/>
    <property type="project" value="TreeGrafter"/>
</dbReference>
<accession>A0AAE0RCK8</accession>
<keyword evidence="13" id="KW-1185">Reference proteome</keyword>
<dbReference type="Proteomes" id="UP001274896">
    <property type="component" value="Unassembled WGS sequence"/>
</dbReference>
<keyword evidence="7" id="KW-0175">Coiled coil</keyword>
<evidence type="ECO:0000256" key="2">
    <source>
        <dbReference type="ARBA" id="ARBA00008688"/>
    </source>
</evidence>
<dbReference type="EMBL" id="JAUCMX010000004">
    <property type="protein sequence ID" value="KAK3549340.1"/>
    <property type="molecule type" value="Genomic_DNA"/>
</dbReference>
<feature type="coiled-coil region" evidence="7">
    <location>
        <begin position="236"/>
        <end position="263"/>
    </location>
</feature>
<dbReference type="Pfam" id="PF12606">
    <property type="entry name" value="RELT"/>
    <property type="match status" value="1"/>
</dbReference>
<evidence type="ECO:0000256" key="1">
    <source>
        <dbReference type="ARBA" id="ARBA00004162"/>
    </source>
</evidence>
<feature type="domain" description="TNFR-Cys" evidence="11">
    <location>
        <begin position="66"/>
        <end position="105"/>
    </location>
</feature>
<dbReference type="AlphaFoldDB" id="A0AAE0RCK8"/>
<feature type="transmembrane region" description="Helical" evidence="9">
    <location>
        <begin position="173"/>
        <end position="196"/>
    </location>
</feature>
<keyword evidence="10" id="KW-0732">Signal</keyword>
<dbReference type="InterPro" id="IPR022248">
    <property type="entry name" value="TNF_rcpt_RELT"/>
</dbReference>
<dbReference type="PRINTS" id="PR01970">
    <property type="entry name" value="TNFACTORR19L"/>
</dbReference>
<dbReference type="PANTHER" id="PTHR47397:SF1">
    <property type="entry name" value="TUMOR NECROSIS FACTOR RECEPTOR SUPERFAMILY MEMBER 19L"/>
    <property type="match status" value="1"/>
</dbReference>
<dbReference type="InterPro" id="IPR001368">
    <property type="entry name" value="TNFR/NGFR_Cys_rich_reg"/>
</dbReference>
<keyword evidence="3" id="KW-1003">Cell membrane</keyword>
<evidence type="ECO:0000256" key="5">
    <source>
        <dbReference type="ARBA" id="ARBA00022989"/>
    </source>
</evidence>
<evidence type="ECO:0000256" key="10">
    <source>
        <dbReference type="SAM" id="SignalP"/>
    </source>
</evidence>
<keyword evidence="5 9" id="KW-1133">Transmembrane helix</keyword>
<evidence type="ECO:0000256" key="8">
    <source>
        <dbReference type="SAM" id="MobiDB-lite"/>
    </source>
</evidence>
<feature type="region of interest" description="Disordered" evidence="8">
    <location>
        <begin position="392"/>
        <end position="421"/>
    </location>
</feature>
<keyword evidence="6 9" id="KW-0472">Membrane</keyword>
<evidence type="ECO:0000256" key="3">
    <source>
        <dbReference type="ARBA" id="ARBA00022475"/>
    </source>
</evidence>
<feature type="signal peptide" evidence="10">
    <location>
        <begin position="1"/>
        <end position="27"/>
    </location>
</feature>
<keyword evidence="4 9" id="KW-0812">Transmembrane</keyword>
<dbReference type="PANTHER" id="PTHR47397">
    <property type="entry name" value="TUMOR NECROSIS FACTOR RECEPTOR SUPERFAMILY MEMBER 19L"/>
    <property type="match status" value="1"/>
</dbReference>
<dbReference type="InterPro" id="IPR034048">
    <property type="entry name" value="TNFRSF19L_N"/>
</dbReference>
<organism evidence="12 13">
    <name type="scientific">Hemibagrus guttatus</name>
    <dbReference type="NCBI Taxonomy" id="175788"/>
    <lineage>
        <taxon>Eukaryota</taxon>
        <taxon>Metazoa</taxon>
        <taxon>Chordata</taxon>
        <taxon>Craniata</taxon>
        <taxon>Vertebrata</taxon>
        <taxon>Euteleostomi</taxon>
        <taxon>Actinopterygii</taxon>
        <taxon>Neopterygii</taxon>
        <taxon>Teleostei</taxon>
        <taxon>Ostariophysi</taxon>
        <taxon>Siluriformes</taxon>
        <taxon>Bagridae</taxon>
        <taxon>Hemibagrus</taxon>
    </lineage>
</organism>
<dbReference type="Gene3D" id="2.10.50.10">
    <property type="entry name" value="Tumor Necrosis Factor Receptor, subunit A, domain 2"/>
    <property type="match status" value="1"/>
</dbReference>